<dbReference type="Gramene" id="GBG77255">
    <property type="protein sequence ID" value="GBG77255"/>
    <property type="gene ID" value="CBR_g23583"/>
</dbReference>
<protein>
    <submittedName>
        <fullName evidence="2">Uncharacterized protein</fullName>
    </submittedName>
</protein>
<reference evidence="2 3" key="1">
    <citation type="journal article" date="2018" name="Cell">
        <title>The Chara Genome: Secondary Complexity and Implications for Plant Terrestrialization.</title>
        <authorList>
            <person name="Nishiyama T."/>
            <person name="Sakayama H."/>
            <person name="Vries J.D."/>
            <person name="Buschmann H."/>
            <person name="Saint-Marcoux D."/>
            <person name="Ullrich K.K."/>
            <person name="Haas F.B."/>
            <person name="Vanderstraeten L."/>
            <person name="Becker D."/>
            <person name="Lang D."/>
            <person name="Vosolsobe S."/>
            <person name="Rombauts S."/>
            <person name="Wilhelmsson P.K.I."/>
            <person name="Janitza P."/>
            <person name="Kern R."/>
            <person name="Heyl A."/>
            <person name="Rumpler F."/>
            <person name="Villalobos L.I.A.C."/>
            <person name="Clay J.M."/>
            <person name="Skokan R."/>
            <person name="Toyoda A."/>
            <person name="Suzuki Y."/>
            <person name="Kagoshima H."/>
            <person name="Schijlen E."/>
            <person name="Tajeshwar N."/>
            <person name="Catarino B."/>
            <person name="Hetherington A.J."/>
            <person name="Saltykova A."/>
            <person name="Bonnot C."/>
            <person name="Breuninger H."/>
            <person name="Symeonidi A."/>
            <person name="Radhakrishnan G.V."/>
            <person name="Van Nieuwerburgh F."/>
            <person name="Deforce D."/>
            <person name="Chang C."/>
            <person name="Karol K.G."/>
            <person name="Hedrich R."/>
            <person name="Ulvskov P."/>
            <person name="Glockner G."/>
            <person name="Delwiche C.F."/>
            <person name="Petrasek J."/>
            <person name="Van de Peer Y."/>
            <person name="Friml J."/>
            <person name="Beilby M."/>
            <person name="Dolan L."/>
            <person name="Kohara Y."/>
            <person name="Sugano S."/>
            <person name="Fujiyama A."/>
            <person name="Delaux P.-M."/>
            <person name="Quint M."/>
            <person name="TheiBen G."/>
            <person name="Hagemann M."/>
            <person name="Harholt J."/>
            <person name="Dunand C."/>
            <person name="Zachgo S."/>
            <person name="Langdale J."/>
            <person name="Maumus F."/>
            <person name="Straeten D.V.D."/>
            <person name="Gould S.B."/>
            <person name="Rensing S.A."/>
        </authorList>
    </citation>
    <scope>NUCLEOTIDE SEQUENCE [LARGE SCALE GENOMIC DNA]</scope>
    <source>
        <strain evidence="2 3">S276</strain>
    </source>
</reference>
<feature type="region of interest" description="Disordered" evidence="1">
    <location>
        <begin position="1"/>
        <end position="87"/>
    </location>
</feature>
<evidence type="ECO:0000256" key="1">
    <source>
        <dbReference type="SAM" id="MobiDB-lite"/>
    </source>
</evidence>
<feature type="compositionally biased region" description="Basic and acidic residues" evidence="1">
    <location>
        <begin position="284"/>
        <end position="314"/>
    </location>
</feature>
<feature type="compositionally biased region" description="Basic and acidic residues" evidence="1">
    <location>
        <begin position="266"/>
        <end position="277"/>
    </location>
</feature>
<dbReference type="Proteomes" id="UP000265515">
    <property type="component" value="Unassembled WGS sequence"/>
</dbReference>
<feature type="compositionally biased region" description="Basic and acidic residues" evidence="1">
    <location>
        <begin position="239"/>
        <end position="252"/>
    </location>
</feature>
<dbReference type="AlphaFoldDB" id="A0A388L4M2"/>
<keyword evidence="3" id="KW-1185">Reference proteome</keyword>
<accession>A0A388L4M2</accession>
<evidence type="ECO:0000313" key="3">
    <source>
        <dbReference type="Proteomes" id="UP000265515"/>
    </source>
</evidence>
<proteinExistence type="predicted"/>
<feature type="region of interest" description="Disordered" evidence="1">
    <location>
        <begin position="152"/>
        <end position="181"/>
    </location>
</feature>
<organism evidence="2 3">
    <name type="scientific">Chara braunii</name>
    <name type="common">Braun's stonewort</name>
    <dbReference type="NCBI Taxonomy" id="69332"/>
    <lineage>
        <taxon>Eukaryota</taxon>
        <taxon>Viridiplantae</taxon>
        <taxon>Streptophyta</taxon>
        <taxon>Charophyceae</taxon>
        <taxon>Charales</taxon>
        <taxon>Characeae</taxon>
        <taxon>Chara</taxon>
    </lineage>
</organism>
<name>A0A388L4M2_CHABU</name>
<comment type="caution">
    <text evidence="2">The sequence shown here is derived from an EMBL/GenBank/DDBJ whole genome shotgun (WGS) entry which is preliminary data.</text>
</comment>
<evidence type="ECO:0000313" key="2">
    <source>
        <dbReference type="EMBL" id="GBG77255.1"/>
    </source>
</evidence>
<gene>
    <name evidence="2" type="ORF">CBR_g23583</name>
</gene>
<feature type="region of interest" description="Disordered" evidence="1">
    <location>
        <begin position="205"/>
        <end position="329"/>
    </location>
</feature>
<dbReference type="EMBL" id="BFEA01000263">
    <property type="protein sequence ID" value="GBG77255.1"/>
    <property type="molecule type" value="Genomic_DNA"/>
</dbReference>
<sequence>MTVLKSPASQNPDSKIKEVEGTLDPEGQATQRAAPEKGGMPPEEEARQSQAGAPAEARISVVQEAAAGQRQEQEGSMLFGIPREREGEVELNQGDGAEEVGDNCAAKEAGLGSSVNEAKGKASEYMPTSSELCKHVKEEPVEEEIGNLKVCSVDGPVSMDDSPKTAANDQGREAKEMSNTCPTRRAKLAAPWKRENRWIVESQSVQEAQEVKQEPVDEEVASAAGVAVGGAQAGVPEDEALRTSDHVGESRNRTPSQSGYDTPIIVERDKRERESHVHFRRVKQKEAREEREKRKTEKEERMRREAEEKEEVERRAKKKEARQRRDEEK</sequence>